<keyword evidence="6" id="KW-0963">Cytoplasm</keyword>
<feature type="binding site" evidence="6">
    <location>
        <begin position="286"/>
        <end position="288"/>
    </location>
    <ligand>
        <name>ATP</name>
        <dbReference type="ChEBI" id="CHEBI:30616"/>
    </ligand>
</feature>
<dbReference type="NCBIfam" id="TIGR00016">
    <property type="entry name" value="ackA"/>
    <property type="match status" value="1"/>
</dbReference>
<evidence type="ECO:0000256" key="2">
    <source>
        <dbReference type="ARBA" id="ARBA00022679"/>
    </source>
</evidence>
<comment type="subcellular location">
    <subcellularLocation>
        <location evidence="6">Cytoplasm</location>
    </subcellularLocation>
</comment>
<dbReference type="GO" id="GO:0008776">
    <property type="term" value="F:acetate kinase activity"/>
    <property type="evidence" value="ECO:0007669"/>
    <property type="project" value="UniProtKB-UniRule"/>
</dbReference>
<dbReference type="eggNOG" id="COG0282">
    <property type="taxonomic scope" value="Bacteria"/>
</dbReference>
<dbReference type="Gene3D" id="3.30.420.40">
    <property type="match status" value="2"/>
</dbReference>
<comment type="catalytic activity">
    <reaction evidence="6">
        <text>acetate + ATP = acetyl phosphate + ADP</text>
        <dbReference type="Rhea" id="RHEA:11352"/>
        <dbReference type="ChEBI" id="CHEBI:22191"/>
        <dbReference type="ChEBI" id="CHEBI:30089"/>
        <dbReference type="ChEBI" id="CHEBI:30616"/>
        <dbReference type="ChEBI" id="CHEBI:456216"/>
        <dbReference type="EC" id="2.7.2.1"/>
    </reaction>
</comment>
<accession>F3YWL5</accession>
<dbReference type="InterPro" id="IPR023865">
    <property type="entry name" value="Aliphatic_acid_kinase_CS"/>
</dbReference>
<dbReference type="Pfam" id="PF00871">
    <property type="entry name" value="Acetate_kinase"/>
    <property type="match status" value="1"/>
</dbReference>
<dbReference type="PROSITE" id="PS01075">
    <property type="entry name" value="ACETATE_KINASE_1"/>
    <property type="match status" value="1"/>
</dbReference>
<comment type="subunit">
    <text evidence="6">Homodimer.</text>
</comment>
<dbReference type="UniPathway" id="UPA00340">
    <property type="reaction ID" value="UER00458"/>
</dbReference>
<evidence type="ECO:0000256" key="4">
    <source>
        <dbReference type="ARBA" id="ARBA00022777"/>
    </source>
</evidence>
<feature type="binding site" evidence="6">
    <location>
        <begin position="334"/>
        <end position="338"/>
    </location>
    <ligand>
        <name>ATP</name>
        <dbReference type="ChEBI" id="CHEBI:30616"/>
    </ligand>
</feature>
<dbReference type="EC" id="2.7.2.1" evidence="6"/>
<dbReference type="InterPro" id="IPR004372">
    <property type="entry name" value="Ac/propionate_kinase"/>
</dbReference>
<dbReference type="GO" id="GO:0006083">
    <property type="term" value="P:acetate metabolic process"/>
    <property type="evidence" value="ECO:0007669"/>
    <property type="project" value="TreeGrafter"/>
</dbReference>
<dbReference type="KEGG" id="daf:Desaf_2180"/>
<dbReference type="HOGENOM" id="CLU_020352_0_1_7"/>
<dbReference type="PRINTS" id="PR00471">
    <property type="entry name" value="ACETATEKNASE"/>
</dbReference>
<dbReference type="GO" id="GO:0000287">
    <property type="term" value="F:magnesium ion binding"/>
    <property type="evidence" value="ECO:0007669"/>
    <property type="project" value="UniProtKB-UniRule"/>
</dbReference>
<dbReference type="PIRSF" id="PIRSF000722">
    <property type="entry name" value="Acetate_prop_kin"/>
    <property type="match status" value="1"/>
</dbReference>
<dbReference type="STRING" id="690850.Desaf_2180"/>
<sequence length="403" mass="43611">MNVLVINSGSSSIKYQLLDMANGSVLATGLVERIGEGTGRIKHKNAPDSAHETESVRELPIPDHKTGMQLAAELLTEPGKGVVKDTSDIDAVGHRIVHGGEYFSEPALVDDSVVEKIREVSPLAPLHNPGHIVGIEESRKLFPGIPQVVVFDTAFHQTMPSEAYIYALPYEYYSELKVRRYGFHGTSHRFVAKETAKLLGKPLSECNIITLHLGNGCSMAAVRGGKCVDTSMGLTPLAGLMMGTRCGDIDPAILAYLASQKGLSIQDMDQVMNKQSGLKGVCGSNDMRDVHAMREKGDERAQLAFDMFCYRIKHYIGAYYAVLGRVDALAFTAGIGENDEHVRAKCCEGLEPLGIAIDTAVNLKRAKGARDLSQSGGRVKVFVVPTNEELEIATQVMDVIKAG</sequence>
<feature type="binding site" evidence="6">
    <location>
        <begin position="212"/>
        <end position="216"/>
    </location>
    <ligand>
        <name>ATP</name>
        <dbReference type="ChEBI" id="CHEBI:30616"/>
    </ligand>
</feature>
<evidence type="ECO:0000256" key="6">
    <source>
        <dbReference type="HAMAP-Rule" id="MF_00020"/>
    </source>
</evidence>
<feature type="active site" description="Proton donor/acceptor" evidence="6">
    <location>
        <position position="152"/>
    </location>
</feature>
<keyword evidence="3 6" id="KW-0547">Nucleotide-binding</keyword>
<evidence type="ECO:0000256" key="5">
    <source>
        <dbReference type="ARBA" id="ARBA00022840"/>
    </source>
</evidence>
<dbReference type="HAMAP" id="MF_00020">
    <property type="entry name" value="Acetate_kinase"/>
    <property type="match status" value="1"/>
</dbReference>
<keyword evidence="5 6" id="KW-0067">ATP-binding</keyword>
<keyword evidence="6" id="KW-0479">Metal-binding</keyword>
<dbReference type="InterPro" id="IPR000890">
    <property type="entry name" value="Aliphatic_acid_kin_short-chain"/>
</dbReference>
<dbReference type="PROSITE" id="PS01076">
    <property type="entry name" value="ACETATE_KINASE_2"/>
    <property type="match status" value="1"/>
</dbReference>
<evidence type="ECO:0000256" key="8">
    <source>
        <dbReference type="SAM" id="MobiDB-lite"/>
    </source>
</evidence>
<comment type="similarity">
    <text evidence="1 6 7">Belongs to the acetokinase family.</text>
</comment>
<feature type="binding site" evidence="6">
    <location>
        <position position="7"/>
    </location>
    <ligand>
        <name>Mg(2+)</name>
        <dbReference type="ChEBI" id="CHEBI:18420"/>
    </ligand>
</feature>
<dbReference type="Proteomes" id="UP000007844">
    <property type="component" value="Chromosome"/>
</dbReference>
<comment type="pathway">
    <text evidence="6">Metabolic intermediate biosynthesis; acetyl-CoA biosynthesis; acetyl-CoA from acetate: step 1/2.</text>
</comment>
<dbReference type="RefSeq" id="WP_014260249.1">
    <property type="nucleotide sequence ID" value="NC_016629.1"/>
</dbReference>
<dbReference type="InterPro" id="IPR043129">
    <property type="entry name" value="ATPase_NBD"/>
</dbReference>
<feature type="site" description="Transition state stabilizer" evidence="6">
    <location>
        <position position="184"/>
    </location>
</feature>
<proteinExistence type="inferred from homology"/>
<organism evidence="9 10">
    <name type="scientific">Desulfocurvibacter africanus subsp. africanus str. Walvis Bay</name>
    <dbReference type="NCBI Taxonomy" id="690850"/>
    <lineage>
        <taxon>Bacteria</taxon>
        <taxon>Pseudomonadati</taxon>
        <taxon>Thermodesulfobacteriota</taxon>
        <taxon>Desulfovibrionia</taxon>
        <taxon>Desulfovibrionales</taxon>
        <taxon>Desulfovibrionaceae</taxon>
        <taxon>Desulfocurvibacter</taxon>
    </lineage>
</organism>
<dbReference type="PANTHER" id="PTHR21060">
    <property type="entry name" value="ACETATE KINASE"/>
    <property type="match status" value="1"/>
</dbReference>
<keyword evidence="10" id="KW-1185">Reference proteome</keyword>
<comment type="function">
    <text evidence="6">Catalyzes the formation of acetyl phosphate from acetate and ATP. Can also catalyze the reverse reaction.</text>
</comment>
<evidence type="ECO:0000256" key="7">
    <source>
        <dbReference type="RuleBase" id="RU003835"/>
    </source>
</evidence>
<evidence type="ECO:0000313" key="9">
    <source>
        <dbReference type="EMBL" id="EGJ50508.1"/>
    </source>
</evidence>
<feature type="binding site" evidence="6">
    <location>
        <position position="95"/>
    </location>
    <ligand>
        <name>substrate</name>
    </ligand>
</feature>
<dbReference type="CDD" id="cd24010">
    <property type="entry name" value="ASKHA_NBD_AcK_PK"/>
    <property type="match status" value="1"/>
</dbReference>
<reference evidence="9 10" key="1">
    <citation type="journal article" date="2011" name="J. Bacteriol.">
        <title>Genome sequence of the mercury-methylating and pleomorphic Desulfovibrio africanus Strain Walvis Bay.</title>
        <authorList>
            <person name="Brown S.D."/>
            <person name="Wall J.D."/>
            <person name="Kucken A.M."/>
            <person name="Gilmour C.C."/>
            <person name="Podar M."/>
            <person name="Brandt C.C."/>
            <person name="Teshima H."/>
            <person name="Detter J.C."/>
            <person name="Han C.S."/>
            <person name="Land M.L."/>
            <person name="Lucas S."/>
            <person name="Han J."/>
            <person name="Pennacchio L."/>
            <person name="Nolan M."/>
            <person name="Pitluck S."/>
            <person name="Woyke T."/>
            <person name="Goodwin L."/>
            <person name="Palumbo A.V."/>
            <person name="Elias D.A."/>
        </authorList>
    </citation>
    <scope>NUCLEOTIDE SEQUENCE [LARGE SCALE GENOMIC DNA]</scope>
    <source>
        <strain evidence="9 10">Walvis Bay</strain>
    </source>
</reference>
<feature type="binding site" evidence="6">
    <location>
        <position position="14"/>
    </location>
    <ligand>
        <name>ATP</name>
        <dbReference type="ChEBI" id="CHEBI:30616"/>
    </ligand>
</feature>
<protein>
    <recommendedName>
        <fullName evidence="6">Acetate kinase</fullName>
        <ecNumber evidence="6">2.7.2.1</ecNumber>
    </recommendedName>
    <alternativeName>
        <fullName evidence="6">Acetokinase</fullName>
    </alternativeName>
</protein>
<dbReference type="PANTHER" id="PTHR21060:SF15">
    <property type="entry name" value="ACETATE KINASE-RELATED"/>
    <property type="match status" value="1"/>
</dbReference>
<dbReference type="GO" id="GO:0006085">
    <property type="term" value="P:acetyl-CoA biosynthetic process"/>
    <property type="evidence" value="ECO:0007669"/>
    <property type="project" value="UniProtKB-UniRule"/>
</dbReference>
<feature type="region of interest" description="Disordered" evidence="8">
    <location>
        <begin position="38"/>
        <end position="58"/>
    </location>
</feature>
<evidence type="ECO:0000256" key="3">
    <source>
        <dbReference type="ARBA" id="ARBA00022741"/>
    </source>
</evidence>
<gene>
    <name evidence="6" type="primary">ackA</name>
    <name evidence="9" type="ORF">Desaf_2180</name>
</gene>
<dbReference type="SUPFAM" id="SSF53067">
    <property type="entry name" value="Actin-like ATPase domain"/>
    <property type="match status" value="2"/>
</dbReference>
<evidence type="ECO:0000256" key="1">
    <source>
        <dbReference type="ARBA" id="ARBA00008748"/>
    </source>
</evidence>
<dbReference type="GO" id="GO:0005524">
    <property type="term" value="F:ATP binding"/>
    <property type="evidence" value="ECO:0007669"/>
    <property type="project" value="UniProtKB-KW"/>
</dbReference>
<feature type="site" description="Transition state stabilizer" evidence="6">
    <location>
        <position position="245"/>
    </location>
</feature>
<dbReference type="EMBL" id="CP003221">
    <property type="protein sequence ID" value="EGJ50508.1"/>
    <property type="molecule type" value="Genomic_DNA"/>
</dbReference>
<feature type="compositionally biased region" description="Basic and acidic residues" evidence="8">
    <location>
        <begin position="45"/>
        <end position="58"/>
    </location>
</feature>
<keyword evidence="2 6" id="KW-0808">Transferase</keyword>
<dbReference type="AlphaFoldDB" id="F3YWL5"/>
<evidence type="ECO:0000313" key="10">
    <source>
        <dbReference type="Proteomes" id="UP000007844"/>
    </source>
</evidence>
<keyword evidence="4 6" id="KW-0418">Kinase</keyword>
<name>F3YWL5_DESAF</name>
<keyword evidence="6" id="KW-0460">Magnesium</keyword>
<dbReference type="GO" id="GO:0005737">
    <property type="term" value="C:cytoplasm"/>
    <property type="evidence" value="ECO:0007669"/>
    <property type="project" value="UniProtKB-SubCell"/>
</dbReference>
<feature type="binding site" evidence="6">
    <location>
        <position position="388"/>
    </location>
    <ligand>
        <name>Mg(2+)</name>
        <dbReference type="ChEBI" id="CHEBI:18420"/>
    </ligand>
</feature>
<comment type="cofactor">
    <cofactor evidence="6">
        <name>Mg(2+)</name>
        <dbReference type="ChEBI" id="CHEBI:18420"/>
    </cofactor>
    <cofactor evidence="6">
        <name>Mn(2+)</name>
        <dbReference type="ChEBI" id="CHEBI:29035"/>
    </cofactor>
    <text evidence="6">Mg(2+). Can also accept Mn(2+).</text>
</comment>